<sequence>MTENIHIAIVGPISAGKTTLLNTLCANKYSCMARKKTTMLPQIYQIVDGGNVDTIEEIYQKNKASNEEILKLREAGEFDHDCHFTEVIHKINPILDFIQLPDNVATYSILDLPGLNCAGDTLYYDYAKRISSEVDIYLVVFDINSGLNTTDEINILKFIVEQIQQNKHGYIHILINKCDNIIIDGDTITFADAELNELYERSKEAIFKHCAPIQDKVSISPLCAQKLYIYRSIKNDITTIEEAHLNDIILEELGKKGLKEFSDIVAKREYVSGLINSATFNDWIKNTGYDKFIYCLDQILKNYSEIIFYHINADLVSLQLHTICDGYFYFELISEEISKIQIRIQKAKQCATLPIPQYLLDSLEIINKELNTHLIFNYSKGTIDIIDEILEQIDNYYTMLRDLFDINPLESAKNALLDARIHLLIDEFIIAFNKETFKELHEGYFYVEGRSSDKSSDRPFDLHIFNTSVTNMLEKNMNNIIYISDIISEFDQFCYMENLIHIFVKLLETNKIDSEIFLQFLPKFNNIDKVIISKAITNFMITNFTINDEPIYTKIICTKWATINGKELLLTKIQYIFLSRTFMTFTSVDNIYEKVDEAMFDNIINILDKIFKILKATV</sequence>
<dbReference type="Gene3D" id="3.40.50.300">
    <property type="entry name" value="P-loop containing nucleotide triphosphate hydrolases"/>
    <property type="match status" value="1"/>
</dbReference>
<protein>
    <recommendedName>
        <fullName evidence="1">Dynamin N-terminal domain-containing protein</fullName>
    </recommendedName>
</protein>
<dbReference type="Pfam" id="PF00350">
    <property type="entry name" value="Dynamin_N"/>
    <property type="match status" value="1"/>
</dbReference>
<reference evidence="2" key="1">
    <citation type="journal article" date="2020" name="Nature">
        <title>Giant virus diversity and host interactions through global metagenomics.</title>
        <authorList>
            <person name="Schulz F."/>
            <person name="Roux S."/>
            <person name="Paez-Espino D."/>
            <person name="Jungbluth S."/>
            <person name="Walsh D.A."/>
            <person name="Denef V.J."/>
            <person name="McMahon K.D."/>
            <person name="Konstantinidis K.T."/>
            <person name="Eloe-Fadrosh E.A."/>
            <person name="Kyrpides N.C."/>
            <person name="Woyke T."/>
        </authorList>
    </citation>
    <scope>NUCLEOTIDE SEQUENCE</scope>
    <source>
        <strain evidence="2">GVMAG-M-3300023184-186</strain>
    </source>
</reference>
<dbReference type="InterPro" id="IPR045063">
    <property type="entry name" value="Dynamin_N"/>
</dbReference>
<proteinExistence type="predicted"/>
<organism evidence="2">
    <name type="scientific">viral metagenome</name>
    <dbReference type="NCBI Taxonomy" id="1070528"/>
    <lineage>
        <taxon>unclassified sequences</taxon>
        <taxon>metagenomes</taxon>
        <taxon>organismal metagenomes</taxon>
    </lineage>
</organism>
<dbReference type="CDD" id="cd00882">
    <property type="entry name" value="Ras_like_GTPase"/>
    <property type="match status" value="1"/>
</dbReference>
<dbReference type="AlphaFoldDB" id="A0A6C0I2P8"/>
<dbReference type="SUPFAM" id="SSF52540">
    <property type="entry name" value="P-loop containing nucleoside triphosphate hydrolases"/>
    <property type="match status" value="1"/>
</dbReference>
<evidence type="ECO:0000259" key="1">
    <source>
        <dbReference type="Pfam" id="PF00350"/>
    </source>
</evidence>
<name>A0A6C0I2P8_9ZZZZ</name>
<accession>A0A6C0I2P8</accession>
<dbReference type="InterPro" id="IPR027417">
    <property type="entry name" value="P-loop_NTPase"/>
</dbReference>
<feature type="domain" description="Dynamin N-terminal" evidence="1">
    <location>
        <begin position="7"/>
        <end position="174"/>
    </location>
</feature>
<evidence type="ECO:0000313" key="2">
    <source>
        <dbReference type="EMBL" id="QHT86626.1"/>
    </source>
</evidence>
<dbReference type="EMBL" id="MN740074">
    <property type="protein sequence ID" value="QHT86626.1"/>
    <property type="molecule type" value="Genomic_DNA"/>
</dbReference>